<evidence type="ECO:0000313" key="2">
    <source>
        <dbReference type="WBParaSite" id="PgR001X_g096_t01"/>
    </source>
</evidence>
<organism evidence="1 2">
    <name type="scientific">Parascaris univalens</name>
    <name type="common">Nematode worm</name>
    <dbReference type="NCBI Taxonomy" id="6257"/>
    <lineage>
        <taxon>Eukaryota</taxon>
        <taxon>Metazoa</taxon>
        <taxon>Ecdysozoa</taxon>
        <taxon>Nematoda</taxon>
        <taxon>Chromadorea</taxon>
        <taxon>Rhabditida</taxon>
        <taxon>Spirurina</taxon>
        <taxon>Ascaridomorpha</taxon>
        <taxon>Ascaridoidea</taxon>
        <taxon>Ascarididae</taxon>
        <taxon>Parascaris</taxon>
    </lineage>
</organism>
<proteinExistence type="predicted"/>
<dbReference type="WBParaSite" id="PgR001X_g096_t01">
    <property type="protein sequence ID" value="PgR001X_g096_t01"/>
    <property type="gene ID" value="PgR001X_g096"/>
</dbReference>
<evidence type="ECO:0000313" key="1">
    <source>
        <dbReference type="Proteomes" id="UP000887569"/>
    </source>
</evidence>
<dbReference type="Proteomes" id="UP000887569">
    <property type="component" value="Unplaced"/>
</dbReference>
<reference evidence="2" key="1">
    <citation type="submission" date="2022-11" db="UniProtKB">
        <authorList>
            <consortium name="WormBaseParasite"/>
        </authorList>
    </citation>
    <scope>IDENTIFICATION</scope>
</reference>
<dbReference type="AlphaFoldDB" id="A0A915A6K0"/>
<accession>A0A915A6K0</accession>
<protein>
    <submittedName>
        <fullName evidence="2">Uncharacterized protein</fullName>
    </submittedName>
</protein>
<name>A0A915A6K0_PARUN</name>
<keyword evidence="1" id="KW-1185">Reference proteome</keyword>
<sequence>MAQLAEPNSSLTIARNYGLLGDFSVSQHSKFKDREDMHAAVDVAYRAESTHAVRMKRRSPARPRTLFTISLRLNQPEFASA</sequence>